<accession>A0A2J6R2B6</accession>
<name>A0A2J6R2B6_HYAVF</name>
<evidence type="ECO:0000313" key="3">
    <source>
        <dbReference type="Proteomes" id="UP000235786"/>
    </source>
</evidence>
<feature type="region of interest" description="Disordered" evidence="1">
    <location>
        <begin position="1"/>
        <end position="104"/>
    </location>
</feature>
<evidence type="ECO:0000313" key="2">
    <source>
        <dbReference type="EMBL" id="PMD32660.1"/>
    </source>
</evidence>
<protein>
    <submittedName>
        <fullName evidence="2">Uncharacterized protein</fullName>
    </submittedName>
</protein>
<proteinExistence type="predicted"/>
<organism evidence="2 3">
    <name type="scientific">Hyaloscypha variabilis (strain UAMH 11265 / GT02V1 / F)</name>
    <name type="common">Meliniomyces variabilis</name>
    <dbReference type="NCBI Taxonomy" id="1149755"/>
    <lineage>
        <taxon>Eukaryota</taxon>
        <taxon>Fungi</taxon>
        <taxon>Dikarya</taxon>
        <taxon>Ascomycota</taxon>
        <taxon>Pezizomycotina</taxon>
        <taxon>Leotiomycetes</taxon>
        <taxon>Helotiales</taxon>
        <taxon>Hyaloscyphaceae</taxon>
        <taxon>Hyaloscypha</taxon>
        <taxon>Hyaloscypha variabilis</taxon>
    </lineage>
</organism>
<keyword evidence="3" id="KW-1185">Reference proteome</keyword>
<gene>
    <name evidence="2" type="ORF">L207DRAFT_535963</name>
</gene>
<feature type="compositionally biased region" description="Low complexity" evidence="1">
    <location>
        <begin position="21"/>
        <end position="40"/>
    </location>
</feature>
<dbReference type="OrthoDB" id="10671049at2759"/>
<dbReference type="AlphaFoldDB" id="A0A2J6R2B6"/>
<feature type="compositionally biased region" description="Basic and acidic residues" evidence="1">
    <location>
        <begin position="1"/>
        <end position="11"/>
    </location>
</feature>
<evidence type="ECO:0000256" key="1">
    <source>
        <dbReference type="SAM" id="MobiDB-lite"/>
    </source>
</evidence>
<reference evidence="2 3" key="1">
    <citation type="submission" date="2016-04" db="EMBL/GenBank/DDBJ databases">
        <title>A degradative enzymes factory behind the ericoid mycorrhizal symbiosis.</title>
        <authorList>
            <consortium name="DOE Joint Genome Institute"/>
            <person name="Martino E."/>
            <person name="Morin E."/>
            <person name="Grelet G."/>
            <person name="Kuo A."/>
            <person name="Kohler A."/>
            <person name="Daghino S."/>
            <person name="Barry K."/>
            <person name="Choi C."/>
            <person name="Cichocki N."/>
            <person name="Clum A."/>
            <person name="Copeland A."/>
            <person name="Hainaut M."/>
            <person name="Haridas S."/>
            <person name="Labutti K."/>
            <person name="Lindquist E."/>
            <person name="Lipzen A."/>
            <person name="Khouja H.-R."/>
            <person name="Murat C."/>
            <person name="Ohm R."/>
            <person name="Olson A."/>
            <person name="Spatafora J."/>
            <person name="Veneault-Fourrey C."/>
            <person name="Henrissat B."/>
            <person name="Grigoriev I."/>
            <person name="Martin F."/>
            <person name="Perotto S."/>
        </authorList>
    </citation>
    <scope>NUCLEOTIDE SEQUENCE [LARGE SCALE GENOMIC DNA]</scope>
    <source>
        <strain evidence="2 3">F</strain>
    </source>
</reference>
<dbReference type="EMBL" id="KZ613958">
    <property type="protein sequence ID" value="PMD32660.1"/>
    <property type="molecule type" value="Genomic_DNA"/>
</dbReference>
<feature type="compositionally biased region" description="Low complexity" evidence="1">
    <location>
        <begin position="47"/>
        <end position="104"/>
    </location>
</feature>
<dbReference type="Proteomes" id="UP000235786">
    <property type="component" value="Unassembled WGS sequence"/>
</dbReference>
<sequence length="226" mass="24944">MPERRSPREVFDFPESEENSEQSSLEQSTSSASLSTGTNSPPTGSESQFTSSRSASNSSSSPPMSIDSPPSYSEYQLTSSRSASASSLSQSQSQTPLPALHAAPPRAFQTRQEILEQLSEMDSDIELLHEERVNREEEIAGLRTLNGLCERQLEVNRALIRHQRNTINTLVAQLRVQQRRTGAMAAELMRQQGQENDPMTRQMALVVAAMVLGGEDGDEYLTDEEP</sequence>